<dbReference type="OrthoDB" id="8612466at2"/>
<dbReference type="InterPro" id="IPR056546">
    <property type="entry name" value="MreB_MamK-like"/>
</dbReference>
<keyword evidence="3" id="KW-1185">Reference proteome</keyword>
<feature type="transmembrane region" description="Helical" evidence="1">
    <location>
        <begin position="176"/>
        <end position="193"/>
    </location>
</feature>
<keyword evidence="1" id="KW-0812">Transmembrane</keyword>
<reference evidence="2 3" key="1">
    <citation type="submission" date="2018-07" db="EMBL/GenBank/DDBJ databases">
        <title>Pseudomonas laoshanensis sp. nov., isolated from soil.</title>
        <authorList>
            <person name="Sun J."/>
            <person name="Yu L."/>
            <person name="Wang M."/>
            <person name="Zhang C."/>
        </authorList>
    </citation>
    <scope>NUCLEOTIDE SEQUENCE [LARGE SCALE GENOMIC DNA]</scope>
    <source>
        <strain evidence="2 3">Y22</strain>
    </source>
</reference>
<name>A0A7V7GUB0_9GAMM</name>
<dbReference type="Proteomes" id="UP000463138">
    <property type="component" value="Unassembled WGS sequence"/>
</dbReference>
<comment type="caution">
    <text evidence="2">The sequence shown here is derived from an EMBL/GenBank/DDBJ whole genome shotgun (WGS) entry which is preliminary data.</text>
</comment>
<keyword evidence="1" id="KW-1133">Transmembrane helix</keyword>
<evidence type="ECO:0000313" key="2">
    <source>
        <dbReference type="EMBL" id="KAA0695069.1"/>
    </source>
</evidence>
<protein>
    <submittedName>
        <fullName evidence="2">Rod shape-determining protein MreB</fullName>
    </submittedName>
</protein>
<evidence type="ECO:0000313" key="3">
    <source>
        <dbReference type="Proteomes" id="UP000463138"/>
    </source>
</evidence>
<evidence type="ECO:0000256" key="1">
    <source>
        <dbReference type="SAM" id="Phobius"/>
    </source>
</evidence>
<organism evidence="2 3">
    <name type="scientific">Halopseudomonas laoshanensis</name>
    <dbReference type="NCBI Taxonomy" id="2268758"/>
    <lineage>
        <taxon>Bacteria</taxon>
        <taxon>Pseudomonadati</taxon>
        <taxon>Pseudomonadota</taxon>
        <taxon>Gammaproteobacteria</taxon>
        <taxon>Pseudomonadales</taxon>
        <taxon>Pseudomonadaceae</taxon>
        <taxon>Halopseudomonas</taxon>
    </lineage>
</organism>
<sequence length="196" mass="21598">MASPLARLSTCFYVQIRASRLTVTNTTTGERWDQAPLLALESNAKGGKTLLTIGDEAKKRVGAGIELVNPFAHPRTLISDFSLAEKLLQEVFKAMSKNRLMPASPAVIMQPLEKLEGGLTQIEIRAMRELALGAGARDVLVREGSDLTGRNIDFAELLREEQCLDGGERRSRGRGWMLNIIFVAVAVFLAWRFNNG</sequence>
<dbReference type="AlphaFoldDB" id="A0A7V7GUB0"/>
<dbReference type="EMBL" id="QOVF01000002">
    <property type="protein sequence ID" value="KAA0695069.1"/>
    <property type="molecule type" value="Genomic_DNA"/>
</dbReference>
<proteinExistence type="predicted"/>
<accession>A0A7V7GUB0</accession>
<gene>
    <name evidence="2" type="ORF">DT594_09435</name>
</gene>
<dbReference type="Pfam" id="PF06723">
    <property type="entry name" value="MreB_Mbl"/>
    <property type="match status" value="1"/>
</dbReference>
<dbReference type="Gene3D" id="3.30.420.40">
    <property type="match status" value="1"/>
</dbReference>
<keyword evidence="1" id="KW-0472">Membrane</keyword>
<dbReference type="RefSeq" id="WP_149332437.1">
    <property type="nucleotide sequence ID" value="NZ_QOVF01000002.1"/>
</dbReference>